<accession>A0A3P7F1Z4</accession>
<evidence type="ECO:0000313" key="1">
    <source>
        <dbReference type="EMBL" id="VDM22619.1"/>
    </source>
</evidence>
<dbReference type="AlphaFoldDB" id="A0A3P7F1Z4"/>
<organism evidence="1 2">
    <name type="scientific">Wuchereria bancrofti</name>
    <dbReference type="NCBI Taxonomy" id="6293"/>
    <lineage>
        <taxon>Eukaryota</taxon>
        <taxon>Metazoa</taxon>
        <taxon>Ecdysozoa</taxon>
        <taxon>Nematoda</taxon>
        <taxon>Chromadorea</taxon>
        <taxon>Rhabditida</taxon>
        <taxon>Spirurina</taxon>
        <taxon>Spiruromorpha</taxon>
        <taxon>Filarioidea</taxon>
        <taxon>Onchocercidae</taxon>
        <taxon>Wuchereria</taxon>
    </lineage>
</organism>
<gene>
    <name evidence="1" type="ORF">WBA_LOCUS12573</name>
</gene>
<dbReference type="InParanoid" id="A0A3P7F1Z4"/>
<keyword evidence="2" id="KW-1185">Reference proteome</keyword>
<dbReference type="Proteomes" id="UP000270924">
    <property type="component" value="Unassembled WGS sequence"/>
</dbReference>
<evidence type="ECO:0000313" key="2">
    <source>
        <dbReference type="Proteomes" id="UP000270924"/>
    </source>
</evidence>
<proteinExistence type="predicted"/>
<name>A0A3P7F1Z4_WUCBA</name>
<dbReference type="EMBL" id="UYWW01012910">
    <property type="protein sequence ID" value="VDM22619.1"/>
    <property type="molecule type" value="Genomic_DNA"/>
</dbReference>
<sequence>MLDRPVFGYLYHVPRLQIHQFHHHLSLILKFRHHLLCRTAVGYQLLNLHRMRHGHQFTLVVKYRQPLLKIHSFHNIRVLHVGIGVTIGNDCFNHRIVILVACIIHCSSFKICF</sequence>
<reference evidence="1 2" key="1">
    <citation type="submission" date="2018-11" db="EMBL/GenBank/DDBJ databases">
        <authorList>
            <consortium name="Pathogen Informatics"/>
        </authorList>
    </citation>
    <scope>NUCLEOTIDE SEQUENCE [LARGE SCALE GENOMIC DNA]</scope>
</reference>
<protein>
    <submittedName>
        <fullName evidence="1">Uncharacterized protein</fullName>
    </submittedName>
</protein>